<accession>A0A507FAL9</accession>
<evidence type="ECO:0000313" key="10">
    <source>
        <dbReference type="EMBL" id="TPX73369.1"/>
    </source>
</evidence>
<dbReference type="AlphaFoldDB" id="A0A507FAL9"/>
<evidence type="ECO:0000313" key="11">
    <source>
        <dbReference type="Proteomes" id="UP000320333"/>
    </source>
</evidence>
<evidence type="ECO:0000256" key="2">
    <source>
        <dbReference type="ARBA" id="ARBA00011906"/>
    </source>
</evidence>
<evidence type="ECO:0000259" key="9">
    <source>
        <dbReference type="PROSITE" id="PS00498"/>
    </source>
</evidence>
<dbReference type="OrthoDB" id="6132182at2759"/>
<comment type="caution">
    <text evidence="10">The sequence shown here is derived from an EMBL/GenBank/DDBJ whole genome shotgun (WGS) entry which is preliminary data.</text>
</comment>
<keyword evidence="3" id="KW-0479">Metal-binding</keyword>
<dbReference type="Proteomes" id="UP000320333">
    <property type="component" value="Unassembled WGS sequence"/>
</dbReference>
<dbReference type="GO" id="GO:0046872">
    <property type="term" value="F:metal ion binding"/>
    <property type="evidence" value="ECO:0007669"/>
    <property type="project" value="UniProtKB-KW"/>
</dbReference>
<feature type="domain" description="Tyrosinase copper-binding" evidence="9">
    <location>
        <begin position="284"/>
        <end position="295"/>
    </location>
</feature>
<dbReference type="PRINTS" id="PR00092">
    <property type="entry name" value="TYROSINASE"/>
</dbReference>
<proteinExistence type="inferred from homology"/>
<dbReference type="Gene3D" id="1.10.1280.10">
    <property type="entry name" value="Di-copper center containing domain from catechol oxidase"/>
    <property type="match status" value="1"/>
</dbReference>
<dbReference type="STRING" id="246404.A0A507FAL9"/>
<dbReference type="SUPFAM" id="SSF48056">
    <property type="entry name" value="Di-copper centre-containing domain"/>
    <property type="match status" value="1"/>
</dbReference>
<sequence>MVFIPRSGNAVAPRKEVLTFFADQKQASLFLQAFAVIQARDSKDPKSYAQVSAIHGLPNLEYDGFPMKKPNGGYCVHGAALFPTWHRPYIALIEMLIIEAAVEIAKRYTKDTQAWLQAAQTIRFPYWDWATKENLAAGVPDIFVLETVSVQMAPEGKPATIRNPLASYAIPAEFRASFPNELGPLKNFKNTVRFPMSKDADAKSNVASLKEAMKKLSPQLRSMVRVLFDGSVTDWADFSNHSMDFGNKKRVGNYHSVEYVHDQVHGTISGNGGHMGYPEVASYDPIFYFHHCNIDRLLALYQQIYGLYADTKIVGEGLAPFKDSADPKSVWSSAEVFDTKIMNYTYPEMQFKGRDLQQKMLALYGATTAAAPVAVPAAPIKTRGIEPAVAAHDAPVVTERGLFGVQKAEGASGDFSINTELKKLEKGFSSFFTSTMSAVNNLTGSTGASAAGAAVPAAAEPQHAPPAANPAGSPPANHPTSPPPAGGASSTVPDAESSVYAHFSVKKNSINGPFTIQYYVHDQYAAESFIFARVKKETCSNCMDLDDLTLGGACSLTEAFKKAGILQDSAKWKGAVKVRVVDWENKAVPVTRLGGFKVLLRGAVVKTAGAGWEGVNGVEQRRRWDDPFDLDDD</sequence>
<dbReference type="GO" id="GO:0004503">
    <property type="term" value="F:tyrosinase activity"/>
    <property type="evidence" value="ECO:0007669"/>
    <property type="project" value="UniProtKB-EC"/>
</dbReference>
<dbReference type="InterPro" id="IPR050316">
    <property type="entry name" value="Tyrosinase/Hemocyanin"/>
</dbReference>
<keyword evidence="11" id="KW-1185">Reference proteome</keyword>
<dbReference type="PANTHER" id="PTHR11474">
    <property type="entry name" value="TYROSINASE FAMILY MEMBER"/>
    <property type="match status" value="1"/>
</dbReference>
<evidence type="ECO:0000256" key="3">
    <source>
        <dbReference type="ARBA" id="ARBA00022723"/>
    </source>
</evidence>
<dbReference type="InterPro" id="IPR008922">
    <property type="entry name" value="Di-copper_centre_dom_sf"/>
</dbReference>
<organism evidence="10 11">
    <name type="scientific">Chytriomyces confervae</name>
    <dbReference type="NCBI Taxonomy" id="246404"/>
    <lineage>
        <taxon>Eukaryota</taxon>
        <taxon>Fungi</taxon>
        <taxon>Fungi incertae sedis</taxon>
        <taxon>Chytridiomycota</taxon>
        <taxon>Chytridiomycota incertae sedis</taxon>
        <taxon>Chytridiomycetes</taxon>
        <taxon>Chytridiales</taxon>
        <taxon>Chytriomycetaceae</taxon>
        <taxon>Chytriomyces</taxon>
    </lineage>
</organism>
<dbReference type="EMBL" id="QEAP01000190">
    <property type="protein sequence ID" value="TPX73369.1"/>
    <property type="molecule type" value="Genomic_DNA"/>
</dbReference>
<name>A0A507FAL9_9FUNG</name>
<dbReference type="PROSITE" id="PS00498">
    <property type="entry name" value="TYROSINASE_2"/>
    <property type="match status" value="1"/>
</dbReference>
<keyword evidence="5" id="KW-0470">Melanin biosynthesis</keyword>
<dbReference type="GO" id="GO:0042438">
    <property type="term" value="P:melanin biosynthetic process"/>
    <property type="evidence" value="ECO:0007669"/>
    <property type="project" value="UniProtKB-KW"/>
</dbReference>
<comment type="catalytic activity">
    <reaction evidence="7">
        <text>L-tyrosine + O2 = L-dopaquinone + H2O</text>
        <dbReference type="Rhea" id="RHEA:18117"/>
        <dbReference type="ChEBI" id="CHEBI:15377"/>
        <dbReference type="ChEBI" id="CHEBI:15379"/>
        <dbReference type="ChEBI" id="CHEBI:57924"/>
        <dbReference type="ChEBI" id="CHEBI:58315"/>
        <dbReference type="EC" id="1.14.18.1"/>
    </reaction>
</comment>
<evidence type="ECO:0000256" key="5">
    <source>
        <dbReference type="ARBA" id="ARBA00023101"/>
    </source>
</evidence>
<evidence type="ECO:0000256" key="7">
    <source>
        <dbReference type="ARBA" id="ARBA00048881"/>
    </source>
</evidence>
<gene>
    <name evidence="10" type="ORF">CcCBS67573_g05357</name>
</gene>
<evidence type="ECO:0000256" key="6">
    <source>
        <dbReference type="ARBA" id="ARBA00048233"/>
    </source>
</evidence>
<protein>
    <recommendedName>
        <fullName evidence="2">tyrosinase</fullName>
        <ecNumber evidence="2">1.14.18.1</ecNumber>
    </recommendedName>
</protein>
<dbReference type="Pfam" id="PF00264">
    <property type="entry name" value="Tyrosinase"/>
    <property type="match status" value="1"/>
</dbReference>
<keyword evidence="4" id="KW-0186">Copper</keyword>
<feature type="compositionally biased region" description="Low complexity" evidence="8">
    <location>
        <begin position="453"/>
        <end position="462"/>
    </location>
</feature>
<evidence type="ECO:0000256" key="4">
    <source>
        <dbReference type="ARBA" id="ARBA00023008"/>
    </source>
</evidence>
<dbReference type="InterPro" id="IPR002227">
    <property type="entry name" value="Tyrosinase_Cu-bd"/>
</dbReference>
<feature type="compositionally biased region" description="Pro residues" evidence="8">
    <location>
        <begin position="463"/>
        <end position="485"/>
    </location>
</feature>
<evidence type="ECO:0000256" key="8">
    <source>
        <dbReference type="SAM" id="MobiDB-lite"/>
    </source>
</evidence>
<reference evidence="10 11" key="1">
    <citation type="journal article" date="2019" name="Sci. Rep.">
        <title>Comparative genomics of chytrid fungi reveal insights into the obligate biotrophic and pathogenic lifestyle of Synchytrium endobioticum.</title>
        <authorList>
            <person name="van de Vossenberg B.T.L.H."/>
            <person name="Warris S."/>
            <person name="Nguyen H.D.T."/>
            <person name="van Gent-Pelzer M.P.E."/>
            <person name="Joly D.L."/>
            <person name="van de Geest H.C."/>
            <person name="Bonants P.J.M."/>
            <person name="Smith D.S."/>
            <person name="Levesque C.A."/>
            <person name="van der Lee T.A.J."/>
        </authorList>
    </citation>
    <scope>NUCLEOTIDE SEQUENCE [LARGE SCALE GENOMIC DNA]</scope>
    <source>
        <strain evidence="10 11">CBS 675.73</strain>
    </source>
</reference>
<dbReference type="EC" id="1.14.18.1" evidence="2"/>
<feature type="region of interest" description="Disordered" evidence="8">
    <location>
        <begin position="453"/>
        <end position="493"/>
    </location>
</feature>
<evidence type="ECO:0000256" key="1">
    <source>
        <dbReference type="ARBA" id="ARBA00009928"/>
    </source>
</evidence>
<comment type="catalytic activity">
    <reaction evidence="6">
        <text>2 L-dopa + O2 = 2 L-dopaquinone + 2 H2O</text>
        <dbReference type="Rhea" id="RHEA:34287"/>
        <dbReference type="ChEBI" id="CHEBI:15377"/>
        <dbReference type="ChEBI" id="CHEBI:15379"/>
        <dbReference type="ChEBI" id="CHEBI:57504"/>
        <dbReference type="ChEBI" id="CHEBI:57924"/>
        <dbReference type="EC" id="1.14.18.1"/>
    </reaction>
</comment>
<dbReference type="PANTHER" id="PTHR11474:SF76">
    <property type="entry name" value="SHKT DOMAIN-CONTAINING PROTEIN"/>
    <property type="match status" value="1"/>
</dbReference>
<comment type="similarity">
    <text evidence="1">Belongs to the tyrosinase family.</text>
</comment>